<dbReference type="EMBL" id="WTYE01000001">
    <property type="protein sequence ID" value="MXP33233.1"/>
    <property type="molecule type" value="Genomic_DNA"/>
</dbReference>
<gene>
    <name evidence="2" type="ORF">GRI94_01415</name>
    <name evidence="3" type="ORF">GRI94_15505</name>
</gene>
<evidence type="ECO:0000313" key="3">
    <source>
        <dbReference type="EMBL" id="MXP33233.1"/>
    </source>
</evidence>
<organism evidence="2 4">
    <name type="scientific">Parerythrobacter jejuensis</name>
    <dbReference type="NCBI Taxonomy" id="795812"/>
    <lineage>
        <taxon>Bacteria</taxon>
        <taxon>Pseudomonadati</taxon>
        <taxon>Pseudomonadota</taxon>
        <taxon>Alphaproteobacteria</taxon>
        <taxon>Sphingomonadales</taxon>
        <taxon>Erythrobacteraceae</taxon>
        <taxon>Parerythrobacter</taxon>
    </lineage>
</organism>
<dbReference type="AlphaFoldDB" id="A0A845AMU0"/>
<keyword evidence="1" id="KW-1133">Transmembrane helix</keyword>
<evidence type="ECO:0000256" key="1">
    <source>
        <dbReference type="SAM" id="Phobius"/>
    </source>
</evidence>
<keyword evidence="4" id="KW-1185">Reference proteome</keyword>
<keyword evidence="1" id="KW-0812">Transmembrane</keyword>
<reference evidence="2 4" key="1">
    <citation type="submission" date="2019-12" db="EMBL/GenBank/DDBJ databases">
        <title>Genomic-based taxomic classification of the family Erythrobacteraceae.</title>
        <authorList>
            <person name="Xu L."/>
        </authorList>
    </citation>
    <scope>NUCLEOTIDE SEQUENCE [LARGE SCALE GENOMIC DNA]</scope>
    <source>
        <strain evidence="2 4">JCM 16677</strain>
    </source>
</reference>
<accession>A0A845AMU0</accession>
<sequence>MQNKFHVRRERAERQRTLQNLARKAVLGLIVLTAILTVYAFQQFS</sequence>
<dbReference type="RefSeq" id="WP_344705316.1">
    <property type="nucleotide sequence ID" value="NZ_BAAAZF010000001.1"/>
</dbReference>
<name>A0A845AMU0_9SPHN</name>
<proteinExistence type="predicted"/>
<keyword evidence="1" id="KW-0472">Membrane</keyword>
<feature type="transmembrane region" description="Helical" evidence="1">
    <location>
        <begin position="21"/>
        <end position="41"/>
    </location>
</feature>
<evidence type="ECO:0000313" key="2">
    <source>
        <dbReference type="EMBL" id="MXP30473.1"/>
    </source>
</evidence>
<protein>
    <submittedName>
        <fullName evidence="2">Uncharacterized protein</fullName>
    </submittedName>
</protein>
<evidence type="ECO:0000313" key="4">
    <source>
        <dbReference type="Proteomes" id="UP000446786"/>
    </source>
</evidence>
<dbReference type="EMBL" id="WTYE01000001">
    <property type="protein sequence ID" value="MXP30473.1"/>
    <property type="molecule type" value="Genomic_DNA"/>
</dbReference>
<comment type="caution">
    <text evidence="2">The sequence shown here is derived from an EMBL/GenBank/DDBJ whole genome shotgun (WGS) entry which is preliminary data.</text>
</comment>
<dbReference type="Proteomes" id="UP000446786">
    <property type="component" value="Unassembled WGS sequence"/>
</dbReference>